<protein>
    <recommendedName>
        <fullName evidence="18">Cadherin domain-containing protein</fullName>
    </recommendedName>
</protein>
<feature type="transmembrane region" description="Helical" evidence="16">
    <location>
        <begin position="837"/>
        <end position="857"/>
    </location>
</feature>
<feature type="domain" description="Cadherin" evidence="18">
    <location>
        <begin position="73"/>
        <end position="144"/>
    </location>
</feature>
<dbReference type="CDD" id="cd11304">
    <property type="entry name" value="Cadherin_repeat"/>
    <property type="match status" value="2"/>
</dbReference>
<evidence type="ECO:0000256" key="11">
    <source>
        <dbReference type="ARBA" id="ARBA00023257"/>
    </source>
</evidence>
<evidence type="ECO:0000256" key="16">
    <source>
        <dbReference type="SAM" id="Phobius"/>
    </source>
</evidence>
<comment type="similarity">
    <text evidence="13">Belongs to the calsyntenin family.</text>
</comment>
<proteinExistence type="inferred from homology"/>
<evidence type="ECO:0000256" key="7">
    <source>
        <dbReference type="ARBA" id="ARBA00022989"/>
    </source>
</evidence>
<feature type="compositionally biased region" description="Basic residues" evidence="15">
    <location>
        <begin position="942"/>
        <end position="952"/>
    </location>
</feature>
<comment type="caution">
    <text evidence="19">The sequence shown here is derived from an EMBL/GenBank/DDBJ whole genome shotgun (WGS) entry which is preliminary data.</text>
</comment>
<dbReference type="PROSITE" id="PS50268">
    <property type="entry name" value="CADHERIN_2"/>
    <property type="match status" value="2"/>
</dbReference>
<feature type="signal peptide" evidence="17">
    <location>
        <begin position="1"/>
        <end position="17"/>
    </location>
</feature>
<evidence type="ECO:0000256" key="14">
    <source>
        <dbReference type="PROSITE-ProRule" id="PRU00043"/>
    </source>
</evidence>
<feature type="region of interest" description="Disordered" evidence="15">
    <location>
        <begin position="897"/>
        <end position="964"/>
    </location>
</feature>
<dbReference type="FunFam" id="2.60.40.60:FF:000285">
    <property type="entry name" value="Calsyntenin-1, isoform C"/>
    <property type="match status" value="1"/>
</dbReference>
<feature type="compositionally biased region" description="Acidic residues" evidence="15">
    <location>
        <begin position="917"/>
        <end position="937"/>
    </location>
</feature>
<dbReference type="PANTHER" id="PTHR14139">
    <property type="entry name" value="CALSYNTENIN"/>
    <property type="match status" value="1"/>
</dbReference>
<dbReference type="SMART" id="SM00112">
    <property type="entry name" value="CA"/>
    <property type="match status" value="2"/>
</dbReference>
<dbReference type="GO" id="GO:0005509">
    <property type="term" value="F:calcium ion binding"/>
    <property type="evidence" value="ECO:0007669"/>
    <property type="project" value="UniProtKB-UniRule"/>
</dbReference>
<dbReference type="AlphaFoldDB" id="A0A834XQE0"/>
<evidence type="ECO:0000256" key="9">
    <source>
        <dbReference type="ARBA" id="ARBA00023136"/>
    </source>
</evidence>
<evidence type="ECO:0000256" key="2">
    <source>
        <dbReference type="ARBA" id="ARBA00022692"/>
    </source>
</evidence>
<dbReference type="PANTHER" id="PTHR14139:SF2">
    <property type="entry name" value="CALSYNTENIN-1"/>
    <property type="match status" value="1"/>
</dbReference>
<keyword evidence="8" id="KW-0770">Synapse</keyword>
<sequence>MLLIASLVLLTIGSSHASIPDYDPSPTSFNDHGVPHLDLDSLESGYHGLVKENETLVEVTPQIRAFGSKICEYRISNKHHGEAPFDIILKDKGIAELRAIRVLNCEKRRNYKFDIAAVGCNGYQSENATVHITVIDVNEYAPQFTEPAYVSTVDEGRLYEEVVRVEATDRDCTPKFGDVCKYEILTAEQPFYINNEGIIKNSEPLDYERSHNYILSVVAYDCGMKQSAPTMVTVKVNRVCSPGWRGIPERVDYSADAGPQPLIPSAHLELCDAPCNLRNLRATLSLATDHIGKGCDRDTYSVQSQRKLCGASKDSIDLLPTPGPSTTWTSTLIRDEGREADEIFEFDGTSSAAIIPAEILDHALAQKFSIGVWMKHRPRPRQDPHVKEHILCAADDHKMNRHHYALFVRNCRLILLLRRDFSEGDPNIFRPAEWRWKIPQVCDDHWHHINVQVEFPHVTLFVDGDEYHGNEKNPEIIDDWPLHPAKDINTTITVGACWQGTDNKTKHHYRGYLAGLSVLVGRTEKSEVLTCLRRCQEGIHVPSMDLLQPGTQLLTNSDLTEVRIDGDNYTNVEILLRRIGYTNTRRFPTPGRRNFRLDTTIICDGNDIRPITIPSIQSYVTVLPPPRPGITVNGTSYIAREYNDFRVGVRVFSDARVTAGSAARLDACAVSVYPSLNPDHETIGLPADTLHQVHAIVSRIDRDGVVLSGADTPYKYQQLLRLITYTNKKPAYYLDRVFKLTCSELSGRFASNEYVQTLAVIHPKEKSSSLPSSSPSSSSILIPTSNLPTDLPPIVKILDPVQGHAQLSRHHADVSNEYETTSLHGGNKILNSTGSHAITIVAAGCIGFLLLMIVVGATRVRGANKSRTASDELTAETEMAWDDSALAITVNPMERLADNNSHNSHRDDEHDDSASSDSDDDSFRDDDIDSSDCDNDCDVSTRRHHRHHQHHQIPHDLEWDHRDV</sequence>
<dbReference type="Gene3D" id="2.60.40.60">
    <property type="entry name" value="Cadherins"/>
    <property type="match status" value="2"/>
</dbReference>
<evidence type="ECO:0000256" key="5">
    <source>
        <dbReference type="ARBA" id="ARBA00022837"/>
    </source>
</evidence>
<dbReference type="InterPro" id="IPR002126">
    <property type="entry name" value="Cadherin-like_dom"/>
</dbReference>
<keyword evidence="20" id="KW-1185">Reference proteome</keyword>
<dbReference type="InterPro" id="IPR045588">
    <property type="entry name" value="CLSTN_C"/>
</dbReference>
<dbReference type="GO" id="GO:0007156">
    <property type="term" value="P:homophilic cell adhesion via plasma membrane adhesion molecules"/>
    <property type="evidence" value="ECO:0007669"/>
    <property type="project" value="InterPro"/>
</dbReference>
<keyword evidence="6" id="KW-0130">Cell adhesion</keyword>
<evidence type="ECO:0000256" key="10">
    <source>
        <dbReference type="ARBA" id="ARBA00023180"/>
    </source>
</evidence>
<feature type="chain" id="PRO_5032803308" description="Cadherin domain-containing protein" evidence="17">
    <location>
        <begin position="18"/>
        <end position="964"/>
    </location>
</feature>
<evidence type="ECO:0000313" key="19">
    <source>
        <dbReference type="EMBL" id="KAF7991483.1"/>
    </source>
</evidence>
<feature type="compositionally biased region" description="Basic and acidic residues" evidence="15">
    <location>
        <begin position="953"/>
        <end position="964"/>
    </location>
</feature>
<dbReference type="Gene3D" id="2.60.120.200">
    <property type="match status" value="1"/>
</dbReference>
<dbReference type="GO" id="GO:0009986">
    <property type="term" value="C:cell surface"/>
    <property type="evidence" value="ECO:0007669"/>
    <property type="project" value="TreeGrafter"/>
</dbReference>
<feature type="domain" description="Cadherin" evidence="18">
    <location>
        <begin position="145"/>
        <end position="250"/>
    </location>
</feature>
<keyword evidence="4" id="KW-0677">Repeat</keyword>
<evidence type="ECO:0000256" key="17">
    <source>
        <dbReference type="SAM" id="SignalP"/>
    </source>
</evidence>
<keyword evidence="11" id="KW-0628">Postsynaptic cell membrane</keyword>
<dbReference type="Pfam" id="PF00028">
    <property type="entry name" value="Cadherin"/>
    <property type="match status" value="1"/>
</dbReference>
<dbReference type="GO" id="GO:0051965">
    <property type="term" value="P:positive regulation of synapse assembly"/>
    <property type="evidence" value="ECO:0007669"/>
    <property type="project" value="TreeGrafter"/>
</dbReference>
<dbReference type="InterPro" id="IPR015919">
    <property type="entry name" value="Cadherin-like_sf"/>
</dbReference>
<dbReference type="InterPro" id="IPR013320">
    <property type="entry name" value="ConA-like_dom_sf"/>
</dbReference>
<dbReference type="SUPFAM" id="SSF49899">
    <property type="entry name" value="Concanavalin A-like lectins/glucanases"/>
    <property type="match status" value="1"/>
</dbReference>
<dbReference type="GO" id="GO:0045211">
    <property type="term" value="C:postsynaptic membrane"/>
    <property type="evidence" value="ECO:0007669"/>
    <property type="project" value="UniProtKB-SubCell"/>
</dbReference>
<keyword evidence="9 16" id="KW-0472">Membrane</keyword>
<keyword evidence="1" id="KW-1003">Cell membrane</keyword>
<comment type="subcellular location">
    <subcellularLocation>
        <location evidence="12">Postsynaptic cell membrane</location>
        <topology evidence="12">Single-pass type I membrane protein</topology>
    </subcellularLocation>
</comment>
<organism evidence="19 20">
    <name type="scientific">Aphidius gifuensis</name>
    <name type="common">Parasitoid wasp</name>
    <dbReference type="NCBI Taxonomy" id="684658"/>
    <lineage>
        <taxon>Eukaryota</taxon>
        <taxon>Metazoa</taxon>
        <taxon>Ecdysozoa</taxon>
        <taxon>Arthropoda</taxon>
        <taxon>Hexapoda</taxon>
        <taxon>Insecta</taxon>
        <taxon>Pterygota</taxon>
        <taxon>Neoptera</taxon>
        <taxon>Endopterygota</taxon>
        <taxon>Hymenoptera</taxon>
        <taxon>Apocrita</taxon>
        <taxon>Ichneumonoidea</taxon>
        <taxon>Braconidae</taxon>
        <taxon>Aphidiinae</taxon>
        <taxon>Aphidius</taxon>
    </lineage>
</organism>
<evidence type="ECO:0000256" key="8">
    <source>
        <dbReference type="ARBA" id="ARBA00023018"/>
    </source>
</evidence>
<dbReference type="SUPFAM" id="SSF49313">
    <property type="entry name" value="Cadherin-like"/>
    <property type="match status" value="2"/>
</dbReference>
<dbReference type="GO" id="GO:0050806">
    <property type="term" value="P:positive regulation of synaptic transmission"/>
    <property type="evidence" value="ECO:0007669"/>
    <property type="project" value="TreeGrafter"/>
</dbReference>
<keyword evidence="7 16" id="KW-1133">Transmembrane helix</keyword>
<evidence type="ECO:0000256" key="12">
    <source>
        <dbReference type="ARBA" id="ARBA00035006"/>
    </source>
</evidence>
<keyword evidence="5 14" id="KW-0106">Calcium</keyword>
<evidence type="ECO:0000256" key="3">
    <source>
        <dbReference type="ARBA" id="ARBA00022729"/>
    </source>
</evidence>
<keyword evidence="2 16" id="KW-0812">Transmembrane</keyword>
<dbReference type="FunFam" id="2.60.120.200:FF:000249">
    <property type="entry name" value="Calsyntenin-1, isoform C"/>
    <property type="match status" value="1"/>
</dbReference>
<gene>
    <name evidence="19" type="ORF">HCN44_008795</name>
</gene>
<keyword evidence="3 17" id="KW-0732">Signal</keyword>
<evidence type="ECO:0000256" key="1">
    <source>
        <dbReference type="ARBA" id="ARBA00022475"/>
    </source>
</evidence>
<accession>A0A834XQE0</accession>
<keyword evidence="10" id="KW-0325">Glycoprotein</keyword>
<reference evidence="19 20" key="1">
    <citation type="submission" date="2020-08" db="EMBL/GenBank/DDBJ databases">
        <title>Aphidius gifuensis genome sequencing and assembly.</title>
        <authorList>
            <person name="Du Z."/>
        </authorList>
    </citation>
    <scope>NUCLEOTIDE SEQUENCE [LARGE SCALE GENOMIC DNA]</scope>
    <source>
        <strain evidence="19">YNYX2018</strain>
        <tissue evidence="19">Adults</tissue>
    </source>
</reference>
<name>A0A834XQE0_APHGI</name>
<evidence type="ECO:0000256" key="4">
    <source>
        <dbReference type="ARBA" id="ARBA00022737"/>
    </source>
</evidence>
<evidence type="ECO:0000259" key="18">
    <source>
        <dbReference type="PROSITE" id="PS50268"/>
    </source>
</evidence>
<dbReference type="PRINTS" id="PR00205">
    <property type="entry name" value="CADHERIN"/>
</dbReference>
<dbReference type="EMBL" id="JACMRX010000004">
    <property type="protein sequence ID" value="KAF7991483.1"/>
    <property type="molecule type" value="Genomic_DNA"/>
</dbReference>
<evidence type="ECO:0000313" key="20">
    <source>
        <dbReference type="Proteomes" id="UP000639338"/>
    </source>
</evidence>
<dbReference type="FunFam" id="2.60.40.60:FF:000025">
    <property type="entry name" value="Calsyntenin 1"/>
    <property type="match status" value="1"/>
</dbReference>
<evidence type="ECO:0000256" key="6">
    <source>
        <dbReference type="ARBA" id="ARBA00022889"/>
    </source>
</evidence>
<evidence type="ECO:0000256" key="13">
    <source>
        <dbReference type="ARBA" id="ARBA00035015"/>
    </source>
</evidence>
<dbReference type="Proteomes" id="UP000639338">
    <property type="component" value="Unassembled WGS sequence"/>
</dbReference>
<dbReference type="Pfam" id="PF19699">
    <property type="entry name" value="CLSTN_C"/>
    <property type="match status" value="3"/>
</dbReference>
<evidence type="ECO:0000256" key="15">
    <source>
        <dbReference type="SAM" id="MobiDB-lite"/>
    </source>
</evidence>
<dbReference type="OrthoDB" id="10012272at2759"/>